<feature type="transmembrane region" description="Helical" evidence="1">
    <location>
        <begin position="7"/>
        <end position="28"/>
    </location>
</feature>
<dbReference type="OrthoDB" id="1437325at2"/>
<dbReference type="RefSeq" id="WP_100210579.1">
    <property type="nucleotide sequence ID" value="NZ_CP138495.1"/>
</dbReference>
<evidence type="ECO:0000313" key="3">
    <source>
        <dbReference type="Proteomes" id="UP000231564"/>
    </source>
</evidence>
<evidence type="ECO:0000256" key="1">
    <source>
        <dbReference type="SAM" id="Phobius"/>
    </source>
</evidence>
<dbReference type="GeneID" id="47721928"/>
<dbReference type="STRING" id="1349785.GCA_000509405_02637"/>
<keyword evidence="3" id="KW-1185">Reference proteome</keyword>
<dbReference type="InterPro" id="IPR036249">
    <property type="entry name" value="Thioredoxin-like_sf"/>
</dbReference>
<keyword evidence="1" id="KW-0472">Membrane</keyword>
<reference evidence="2 3" key="1">
    <citation type="submission" date="2016-11" db="EMBL/GenBank/DDBJ databases">
        <authorList>
            <person name="Jaros S."/>
            <person name="Januszkiewicz K."/>
            <person name="Wedrychowicz H."/>
        </authorList>
    </citation>
    <scope>NUCLEOTIDE SEQUENCE [LARGE SCALE GENOMIC DNA]</scope>
    <source>
        <strain evidence="2">NCIMB 2154T</strain>
    </source>
</reference>
<protein>
    <recommendedName>
        <fullName evidence="4">Membrane or secreted protein</fullName>
    </recommendedName>
</protein>
<dbReference type="SUPFAM" id="SSF52833">
    <property type="entry name" value="Thioredoxin-like"/>
    <property type="match status" value="1"/>
</dbReference>
<evidence type="ECO:0008006" key="4">
    <source>
        <dbReference type="Google" id="ProtNLM"/>
    </source>
</evidence>
<organism evidence="2 3">
    <name type="scientific">Tenacibaculum maritimum NCIMB 2154</name>
    <dbReference type="NCBI Taxonomy" id="1349785"/>
    <lineage>
        <taxon>Bacteria</taxon>
        <taxon>Pseudomonadati</taxon>
        <taxon>Bacteroidota</taxon>
        <taxon>Flavobacteriia</taxon>
        <taxon>Flavobacteriales</taxon>
        <taxon>Flavobacteriaceae</taxon>
        <taxon>Tenacibaculum</taxon>
    </lineage>
</organism>
<keyword evidence="1" id="KW-1133">Transmembrane helix</keyword>
<dbReference type="Gene3D" id="3.40.30.10">
    <property type="entry name" value="Glutaredoxin"/>
    <property type="match status" value="1"/>
</dbReference>
<keyword evidence="1" id="KW-0812">Transmembrane</keyword>
<proteinExistence type="predicted"/>
<name>A0A2H1E7A2_9FLAO</name>
<accession>A0A2H1E7A2</accession>
<sequence length="215" mass="24785">MNKAQKFIILFVLFIVPLLFYIFLSAGINNFAKLPVVTENVIDISEIDKGYRFKKNISIVLFLGKDINRIKGSVFNLNQKIYKPFYGFKDFQVIAIAPKGNNKGVEKLQKEIGAFTNMVKWRFVYGEEEEIKALYKSFNTNQNLDEDLYSSKAFLMDKEGKLRGRTDDKDTANGKLYGYNMQSVGELNDKMKDDVKVVLAEYRLALKKNNADREI</sequence>
<dbReference type="Proteomes" id="UP000231564">
    <property type="component" value="Chromosome MARIT"/>
</dbReference>
<gene>
    <name evidence="2" type="ORF">MARIT_0322</name>
</gene>
<evidence type="ECO:0000313" key="2">
    <source>
        <dbReference type="EMBL" id="SFZ80231.1"/>
    </source>
</evidence>
<dbReference type="EMBL" id="LT634361">
    <property type="protein sequence ID" value="SFZ80231.1"/>
    <property type="molecule type" value="Genomic_DNA"/>
</dbReference>
<dbReference type="KEGG" id="tmar:MARIT_0322"/>
<dbReference type="AlphaFoldDB" id="A0A2H1E7A2"/>